<dbReference type="Proteomes" id="UP000677082">
    <property type="component" value="Unassembled WGS sequence"/>
</dbReference>
<protein>
    <submittedName>
        <fullName evidence="1">Uncharacterized protein</fullName>
    </submittedName>
</protein>
<gene>
    <name evidence="1" type="ORF">Ato02nite_074210</name>
</gene>
<sequence>MGPVPPDKPVWGGIIRMDESVYDALANALPVPLLERRAICVPLVDCTGGDRKSIYVAVTTGGYACYVGQTQRPADIRGAAARRLAGHRQEPSKAAEWAGYWVLPLPKETRPDLVNECERTVASILGVPVRNRRWRPTQRDRYRET</sequence>
<evidence type="ECO:0000313" key="1">
    <source>
        <dbReference type="EMBL" id="GIM95628.1"/>
    </source>
</evidence>
<reference evidence="1 2" key="1">
    <citation type="submission" date="2021-03" db="EMBL/GenBank/DDBJ databases">
        <title>Whole genome shotgun sequence of Actinoplanes toevensis NBRC 105298.</title>
        <authorList>
            <person name="Komaki H."/>
            <person name="Tamura T."/>
        </authorList>
    </citation>
    <scope>NUCLEOTIDE SEQUENCE [LARGE SCALE GENOMIC DNA]</scope>
    <source>
        <strain evidence="1 2">NBRC 105298</strain>
    </source>
</reference>
<proteinExistence type="predicted"/>
<accession>A0A919W7N4</accession>
<organism evidence="1 2">
    <name type="scientific">Paractinoplanes toevensis</name>
    <dbReference type="NCBI Taxonomy" id="571911"/>
    <lineage>
        <taxon>Bacteria</taxon>
        <taxon>Bacillati</taxon>
        <taxon>Actinomycetota</taxon>
        <taxon>Actinomycetes</taxon>
        <taxon>Micromonosporales</taxon>
        <taxon>Micromonosporaceae</taxon>
        <taxon>Paractinoplanes</taxon>
    </lineage>
</organism>
<name>A0A919W7N4_9ACTN</name>
<evidence type="ECO:0000313" key="2">
    <source>
        <dbReference type="Proteomes" id="UP000677082"/>
    </source>
</evidence>
<comment type="caution">
    <text evidence="1">The sequence shown here is derived from an EMBL/GenBank/DDBJ whole genome shotgun (WGS) entry which is preliminary data.</text>
</comment>
<dbReference type="AlphaFoldDB" id="A0A919W7N4"/>
<dbReference type="EMBL" id="BOQN01000095">
    <property type="protein sequence ID" value="GIM95628.1"/>
    <property type="molecule type" value="Genomic_DNA"/>
</dbReference>
<keyword evidence="2" id="KW-1185">Reference proteome</keyword>